<reference evidence="1 2" key="1">
    <citation type="submission" date="2016-11" db="EMBL/GenBank/DDBJ databases">
        <title>Study of marine rhodopsin-containing bacteria.</title>
        <authorList>
            <person name="Yoshizawa S."/>
            <person name="Kumagai Y."/>
            <person name="Kogure K."/>
        </authorList>
    </citation>
    <scope>NUCLEOTIDE SEQUENCE [LARGE SCALE GENOMIC DNA]</scope>
    <source>
        <strain evidence="1 2">SG-29</strain>
    </source>
</reference>
<dbReference type="EMBL" id="MQWB01000001">
    <property type="protein sequence ID" value="OZC04298.1"/>
    <property type="molecule type" value="Genomic_DNA"/>
</dbReference>
<name>A0A259U396_9BACT</name>
<protein>
    <submittedName>
        <fullName evidence="1">Metal-dependent hydrolase</fullName>
    </submittedName>
</protein>
<dbReference type="InterPro" id="IPR007404">
    <property type="entry name" value="YdjM-like"/>
</dbReference>
<gene>
    <name evidence="1" type="ORF">BSZ36_15700</name>
</gene>
<proteinExistence type="predicted"/>
<dbReference type="Proteomes" id="UP000216446">
    <property type="component" value="Unassembled WGS sequence"/>
</dbReference>
<sequence>MAGYKGHLTGAVVVTGLYLAGLAAVFAVDEAYRQFSEMEMVGWAAVLMGIGLMFGLWPDVDTNSKGQNIFYWLFFLTDVALIGGRHFREAAYLGLFCILPVIGKHRGWTHSKWAMLVVPAPLVLVPMLLFPDQEPLAGLPFYGAAVAGYFSHLLMDGLIVPLPWKKRRSGWSR</sequence>
<dbReference type="Pfam" id="PF04307">
    <property type="entry name" value="YdjM"/>
    <property type="match status" value="1"/>
</dbReference>
<evidence type="ECO:0000313" key="2">
    <source>
        <dbReference type="Proteomes" id="UP000216446"/>
    </source>
</evidence>
<dbReference type="RefSeq" id="WP_094550612.1">
    <property type="nucleotide sequence ID" value="NZ_MQWB01000001.1"/>
</dbReference>
<evidence type="ECO:0000313" key="1">
    <source>
        <dbReference type="EMBL" id="OZC04298.1"/>
    </source>
</evidence>
<comment type="caution">
    <text evidence="1">The sequence shown here is derived from an EMBL/GenBank/DDBJ whole genome shotgun (WGS) entry which is preliminary data.</text>
</comment>
<keyword evidence="2" id="KW-1185">Reference proteome</keyword>
<keyword evidence="1" id="KW-0378">Hydrolase</keyword>
<dbReference type="OrthoDB" id="2706144at2"/>
<dbReference type="AlphaFoldDB" id="A0A259U396"/>
<dbReference type="InParanoid" id="A0A259U396"/>
<accession>A0A259U396</accession>
<dbReference type="GO" id="GO:0016787">
    <property type="term" value="F:hydrolase activity"/>
    <property type="evidence" value="ECO:0007669"/>
    <property type="project" value="UniProtKB-KW"/>
</dbReference>
<organism evidence="1 2">
    <name type="scientific">Rubricoccus marinus</name>
    <dbReference type="NCBI Taxonomy" id="716817"/>
    <lineage>
        <taxon>Bacteria</taxon>
        <taxon>Pseudomonadati</taxon>
        <taxon>Rhodothermota</taxon>
        <taxon>Rhodothermia</taxon>
        <taxon>Rhodothermales</taxon>
        <taxon>Rubricoccaceae</taxon>
        <taxon>Rubricoccus</taxon>
    </lineage>
</organism>